<dbReference type="InterPro" id="IPR037198">
    <property type="entry name" value="MutL_C_sf"/>
</dbReference>
<dbReference type="InterPro" id="IPR038973">
    <property type="entry name" value="MutL/Mlh/Pms-like"/>
</dbReference>
<keyword evidence="2" id="KW-0227">DNA damage</keyword>
<accession>A0AAD6EL83</accession>
<evidence type="ECO:0000256" key="3">
    <source>
        <dbReference type="SAM" id="MobiDB-lite"/>
    </source>
</evidence>
<dbReference type="GO" id="GO:0016887">
    <property type="term" value="F:ATP hydrolysis activity"/>
    <property type="evidence" value="ECO:0007669"/>
    <property type="project" value="InterPro"/>
</dbReference>
<dbReference type="EMBL" id="JAMRDG010000002">
    <property type="protein sequence ID" value="KAJ3688503.1"/>
    <property type="molecule type" value="Genomic_DNA"/>
</dbReference>
<dbReference type="CDD" id="cd03484">
    <property type="entry name" value="MutL_Trans_hPMS_2_like"/>
    <property type="match status" value="1"/>
</dbReference>
<dbReference type="GO" id="GO:0005524">
    <property type="term" value="F:ATP binding"/>
    <property type="evidence" value="ECO:0007669"/>
    <property type="project" value="InterPro"/>
</dbReference>
<dbReference type="Proteomes" id="UP001210211">
    <property type="component" value="Unassembled WGS sequence"/>
</dbReference>
<dbReference type="InterPro" id="IPR014721">
    <property type="entry name" value="Ribsml_uS5_D2-typ_fold_subgr"/>
</dbReference>
<dbReference type="InterPro" id="IPR014762">
    <property type="entry name" value="DNA_mismatch_repair_CS"/>
</dbReference>
<dbReference type="Gene3D" id="3.30.230.10">
    <property type="match status" value="1"/>
</dbReference>
<dbReference type="GO" id="GO:0140664">
    <property type="term" value="F:ATP-dependent DNA damage sensor activity"/>
    <property type="evidence" value="ECO:0007669"/>
    <property type="project" value="InterPro"/>
</dbReference>
<dbReference type="NCBIfam" id="TIGR00585">
    <property type="entry name" value="mutl"/>
    <property type="match status" value="1"/>
</dbReference>
<feature type="compositionally biased region" description="Polar residues" evidence="3">
    <location>
        <begin position="604"/>
        <end position="620"/>
    </location>
</feature>
<evidence type="ECO:0008006" key="8">
    <source>
        <dbReference type="Google" id="ProtNLM"/>
    </source>
</evidence>
<comment type="caution">
    <text evidence="6">The sequence shown here is derived from an EMBL/GenBank/DDBJ whole genome shotgun (WGS) entry which is preliminary data.</text>
</comment>
<dbReference type="InterPro" id="IPR020568">
    <property type="entry name" value="Ribosomal_Su5_D2-typ_SF"/>
</dbReference>
<dbReference type="SUPFAM" id="SSF54211">
    <property type="entry name" value="Ribosomal protein S5 domain 2-like"/>
    <property type="match status" value="1"/>
</dbReference>
<dbReference type="SUPFAM" id="SSF118116">
    <property type="entry name" value="DNA mismatch repair protein MutL"/>
    <property type="match status" value="1"/>
</dbReference>
<dbReference type="InterPro" id="IPR036890">
    <property type="entry name" value="HATPase_C_sf"/>
</dbReference>
<dbReference type="SUPFAM" id="SSF55874">
    <property type="entry name" value="ATPase domain of HSP90 chaperone/DNA topoisomerase II/histidine kinase"/>
    <property type="match status" value="1"/>
</dbReference>
<dbReference type="GO" id="GO:0006298">
    <property type="term" value="P:mismatch repair"/>
    <property type="evidence" value="ECO:0007669"/>
    <property type="project" value="InterPro"/>
</dbReference>
<dbReference type="Pfam" id="PF01119">
    <property type="entry name" value="DNA_mis_repair"/>
    <property type="match status" value="1"/>
</dbReference>
<protein>
    <recommendedName>
        <fullName evidence="8">DNA mismatch repair protein PMS1</fullName>
    </recommendedName>
</protein>
<evidence type="ECO:0000313" key="6">
    <source>
        <dbReference type="EMBL" id="KAJ3688503.1"/>
    </source>
</evidence>
<feature type="region of interest" description="Disordered" evidence="3">
    <location>
        <begin position="593"/>
        <end position="620"/>
    </location>
</feature>
<dbReference type="PANTHER" id="PTHR10073:SF52">
    <property type="entry name" value="MISMATCH REPAIR ENDONUCLEASE PMS2"/>
    <property type="match status" value="1"/>
</dbReference>
<dbReference type="InterPro" id="IPR042120">
    <property type="entry name" value="MutL_C_dimsub"/>
</dbReference>
<dbReference type="Gene3D" id="3.30.1370.100">
    <property type="entry name" value="MutL, C-terminal domain, regulatory subdomain"/>
    <property type="match status" value="1"/>
</dbReference>
<proteinExistence type="inferred from homology"/>
<dbReference type="FunFam" id="3.30.230.10:FF:000054">
    <property type="entry name" value="DNA mismatch repair protein PMS1"/>
    <property type="match status" value="1"/>
</dbReference>
<dbReference type="InterPro" id="IPR014790">
    <property type="entry name" value="MutL_C"/>
</dbReference>
<dbReference type="CDD" id="cd16926">
    <property type="entry name" value="HATPase_MutL-MLH-PMS-like"/>
    <property type="match status" value="1"/>
</dbReference>
<evidence type="ECO:0000259" key="4">
    <source>
        <dbReference type="SMART" id="SM00853"/>
    </source>
</evidence>
<dbReference type="InterPro" id="IPR042121">
    <property type="entry name" value="MutL_C_regsub"/>
</dbReference>
<gene>
    <name evidence="6" type="ORF">LUZ61_017667</name>
</gene>
<dbReference type="InterPro" id="IPR013507">
    <property type="entry name" value="DNA_mismatch_S5_2-like"/>
</dbReference>
<dbReference type="SMART" id="SM00853">
    <property type="entry name" value="MutL_C"/>
    <property type="match status" value="1"/>
</dbReference>
<dbReference type="FunFam" id="3.30.565.10:FF:000014">
    <property type="entry name" value="Mismatch repair endonuclease pms1, putative"/>
    <property type="match status" value="1"/>
</dbReference>
<dbReference type="Gene3D" id="3.30.1540.20">
    <property type="entry name" value="MutL, C-terminal domain, dimerisation subdomain"/>
    <property type="match status" value="1"/>
</dbReference>
<dbReference type="AlphaFoldDB" id="A0AAD6EL83"/>
<dbReference type="Gene3D" id="3.30.565.10">
    <property type="entry name" value="Histidine kinase-like ATPase, C-terminal domain"/>
    <property type="match status" value="1"/>
</dbReference>
<organism evidence="6 7">
    <name type="scientific">Rhynchospora tenuis</name>
    <dbReference type="NCBI Taxonomy" id="198213"/>
    <lineage>
        <taxon>Eukaryota</taxon>
        <taxon>Viridiplantae</taxon>
        <taxon>Streptophyta</taxon>
        <taxon>Embryophyta</taxon>
        <taxon>Tracheophyta</taxon>
        <taxon>Spermatophyta</taxon>
        <taxon>Magnoliopsida</taxon>
        <taxon>Liliopsida</taxon>
        <taxon>Poales</taxon>
        <taxon>Cyperaceae</taxon>
        <taxon>Cyperoideae</taxon>
        <taxon>Rhynchosporeae</taxon>
        <taxon>Rhynchospora</taxon>
    </lineage>
</organism>
<evidence type="ECO:0000259" key="5">
    <source>
        <dbReference type="SMART" id="SM01340"/>
    </source>
</evidence>
<keyword evidence="7" id="KW-1185">Reference proteome</keyword>
<evidence type="ECO:0000256" key="1">
    <source>
        <dbReference type="ARBA" id="ARBA00006082"/>
    </source>
</evidence>
<dbReference type="PANTHER" id="PTHR10073">
    <property type="entry name" value="DNA MISMATCH REPAIR PROTEIN MLH, PMS, MUTL"/>
    <property type="match status" value="1"/>
</dbReference>
<feature type="domain" description="MutL C-terminal dimerisation" evidence="4">
    <location>
        <begin position="725"/>
        <end position="882"/>
    </location>
</feature>
<reference evidence="6 7" key="1">
    <citation type="journal article" date="2022" name="Cell">
        <title>Repeat-based holocentromeres influence genome architecture and karyotype evolution.</title>
        <authorList>
            <person name="Hofstatter P.G."/>
            <person name="Thangavel G."/>
            <person name="Lux T."/>
            <person name="Neumann P."/>
            <person name="Vondrak T."/>
            <person name="Novak P."/>
            <person name="Zhang M."/>
            <person name="Costa L."/>
            <person name="Castellani M."/>
            <person name="Scott A."/>
            <person name="Toegelov H."/>
            <person name="Fuchs J."/>
            <person name="Mata-Sucre Y."/>
            <person name="Dias Y."/>
            <person name="Vanzela A.L.L."/>
            <person name="Huettel B."/>
            <person name="Almeida C.C.S."/>
            <person name="Simkova H."/>
            <person name="Souza G."/>
            <person name="Pedrosa-Harand A."/>
            <person name="Macas J."/>
            <person name="Mayer K.F.X."/>
            <person name="Houben A."/>
            <person name="Marques A."/>
        </authorList>
    </citation>
    <scope>NUCLEOTIDE SEQUENCE [LARGE SCALE GENOMIC DNA]</scope>
    <source>
        <strain evidence="6">RhyTen1mFocal</strain>
    </source>
</reference>
<dbReference type="InterPro" id="IPR002099">
    <property type="entry name" value="MutL/Mlh/PMS"/>
</dbReference>
<dbReference type="Pfam" id="PF08676">
    <property type="entry name" value="MutL_C"/>
    <property type="match status" value="1"/>
</dbReference>
<name>A0AAD6EL83_9POAL</name>
<dbReference type="Pfam" id="PF13589">
    <property type="entry name" value="HATPase_c_3"/>
    <property type="match status" value="1"/>
</dbReference>
<dbReference type="FunFam" id="3.30.1370.100:FF:000001">
    <property type="entry name" value="Mismatch repair endonuclease pms1, putative"/>
    <property type="match status" value="1"/>
</dbReference>
<evidence type="ECO:0000256" key="2">
    <source>
        <dbReference type="ARBA" id="ARBA00022763"/>
    </source>
</evidence>
<dbReference type="SMART" id="SM01340">
    <property type="entry name" value="DNA_mis_repair"/>
    <property type="match status" value="1"/>
</dbReference>
<comment type="similarity">
    <text evidence="1">Belongs to the DNA mismatch repair MutL/HexB family.</text>
</comment>
<dbReference type="GO" id="GO:0032389">
    <property type="term" value="C:MutLalpha complex"/>
    <property type="evidence" value="ECO:0007669"/>
    <property type="project" value="TreeGrafter"/>
</dbReference>
<sequence>MGGDGSSPAIKPINKAVIHRICSGQVILDLSSAVKELVENSLDAGSTVIEISLKEYGEDQFKVIDNGCGISPNNFQSLALKHHTSKISDFMDLHCLTTFGFRGEALSSLCALGCLSVETRTKNESIGTHLTFDHSGAVIKDKKTARQVGTTVTVEKLFSPLPVRCKEFSRNIKREYGKLITLLNAYALIAKGVRLLCTNTTSKGSKSVVLKTQGSSSLKDNIINVFGLNTFQCLTPLHLTLSDGCSIEGFLSKPGNGNGRNSGDRQFFYVNNRPVDMPKVSKMINELYRGSNSKQYPIAILNFSLPTDSYDVNVTPDKRKVFFSTEGSLMVSLREELEKVYSPDQCVYSVSQVENPRSEGIDDMDVDEDDMAEEPVAPLKVLSRKKDALSKEINPLTPEGRRSEQLSAYRFVDLKTDSGSTEEVDRDGSSSRRLGIVQSSLTKFVTVNKRKHEDEAACNPLSEVPVLRRTTCLEFCENEVKEDDSASESGRKRLQTGMLEREGRSLMRSSCVKSDSDVVVEDDLISRSGTKLFHSNTKGKPEEFEMVPKSSTKFQSSFGSEVDNSVIGNRRRHSPFGTEKSEGPLLARCNNDRDPDMEGMQETRCGSSAKDTQLDQGSNPTSRLVHDDLFGGDAKAPRPSSIMVTYPPTCFSMNEMKRRREHRLSVILANKSSSLLKRRAPRNYTVATMEESQPEDEEGKERSLAEAIVELERFFNKEDFARMQVIGQFNLGFIIGKIKQDLFIIDQHAADEKYNFERLSQSTTFNLQPLLQPIRMELSPEDEVVASMHMDLIRKNGFVVAQDANTPPGHQFLLKAVPFSKNITFGAEDLKELISSLVDGKGDCTIISSYKLDTSDSLCPSRVRAMLASRACRTSCMVGDALTKTEMQRILANLAALRSPWNCPHGRPTMRHLVDLATVRKEEMEVS</sequence>
<dbReference type="PROSITE" id="PS00058">
    <property type="entry name" value="DNA_MISMATCH_REPAIR_1"/>
    <property type="match status" value="1"/>
</dbReference>
<dbReference type="GO" id="GO:0030983">
    <property type="term" value="F:mismatched DNA binding"/>
    <property type="evidence" value="ECO:0007669"/>
    <property type="project" value="InterPro"/>
</dbReference>
<evidence type="ECO:0000313" key="7">
    <source>
        <dbReference type="Proteomes" id="UP001210211"/>
    </source>
</evidence>
<feature type="domain" description="DNA mismatch repair protein S5" evidence="5">
    <location>
        <begin position="222"/>
        <end position="342"/>
    </location>
</feature>